<dbReference type="Gene3D" id="3.90.350.10">
    <property type="entry name" value="Transposase Inhibitor Protein From Tn5, Chain A, domain 1"/>
    <property type="match status" value="1"/>
</dbReference>
<dbReference type="GO" id="GO:0004803">
    <property type="term" value="F:transposase activity"/>
    <property type="evidence" value="ECO:0007669"/>
    <property type="project" value="InterPro"/>
</dbReference>
<evidence type="ECO:0000313" key="4">
    <source>
        <dbReference type="Proteomes" id="UP000321814"/>
    </source>
</evidence>
<dbReference type="InterPro" id="IPR012337">
    <property type="entry name" value="RNaseH-like_sf"/>
</dbReference>
<sequence length="401" mass="45939">MNVRHMLTNFLHSVTPSMHTARRQSLENCILSASLKNHLTVTSLGRGIDTKAYEKHRIKSADRLLSNLNLHREIPDIYRQISRLFLSGLAQPVLLVDWSDMEPEQKNFLLRAALVCQGRSVTVYEEVHPLERRDKPATHRQFLDNLKNIIPSSCKPIVVTDAGFRGPWFRQVLDTGWDYLGRVRHQTQYEVKPDNWLPCKSLYEQASGKALWFDEVSVAKSNPFKTTLVLYKGQSKGRHALNRKGQPKRSGTSLNAAEGWKEPWLLATSLEVKTAAQASAVVKRYGARMQIEESFRDHKSERFGLGMNMHKTKSTQRLMVLVMIGTLSCLYLHLLGLVARYAGLARRFQANTEKRRHVLSCVFLGARILATREEDMDVENEFGIIERFRQHTAEYAVRWAA</sequence>
<name>A0A5C8LMT2_9GAMM</name>
<organism evidence="3 4">
    <name type="scientific">Rheinheimera tangshanensis</name>
    <dbReference type="NCBI Taxonomy" id="400153"/>
    <lineage>
        <taxon>Bacteria</taxon>
        <taxon>Pseudomonadati</taxon>
        <taxon>Pseudomonadota</taxon>
        <taxon>Gammaproteobacteria</taxon>
        <taxon>Chromatiales</taxon>
        <taxon>Chromatiaceae</taxon>
        <taxon>Rheinheimera</taxon>
    </lineage>
</organism>
<dbReference type="PANTHER" id="PTHR35404:SF8">
    <property type="entry name" value="TRANSPOSASE OF TN10"/>
    <property type="match status" value="1"/>
</dbReference>
<keyword evidence="1" id="KW-0472">Membrane</keyword>
<dbReference type="PANTHER" id="PTHR35404">
    <property type="entry name" value="TRANSPOSASE OF TN10"/>
    <property type="match status" value="1"/>
</dbReference>
<dbReference type="EMBL" id="VRLR01000033">
    <property type="protein sequence ID" value="TXK76889.1"/>
    <property type="molecule type" value="Genomic_DNA"/>
</dbReference>
<dbReference type="RefSeq" id="WP_147905577.1">
    <property type="nucleotide sequence ID" value="NZ_BMLH01000024.1"/>
</dbReference>
<dbReference type="AlphaFoldDB" id="A0A5C8LMT2"/>
<feature type="transmembrane region" description="Helical" evidence="1">
    <location>
        <begin position="318"/>
        <end position="339"/>
    </location>
</feature>
<feature type="domain" description="Transposase IS4-like" evidence="2">
    <location>
        <begin position="91"/>
        <end position="323"/>
    </location>
</feature>
<dbReference type="InterPro" id="IPR002559">
    <property type="entry name" value="Transposase_11"/>
</dbReference>
<keyword evidence="4" id="KW-1185">Reference proteome</keyword>
<dbReference type="Pfam" id="PF01609">
    <property type="entry name" value="DDE_Tnp_1"/>
    <property type="match status" value="1"/>
</dbReference>
<keyword evidence="1" id="KW-0812">Transmembrane</keyword>
<keyword evidence="1" id="KW-1133">Transmembrane helix</keyword>
<dbReference type="GO" id="GO:0006313">
    <property type="term" value="P:DNA transposition"/>
    <property type="evidence" value="ECO:0007669"/>
    <property type="project" value="InterPro"/>
</dbReference>
<proteinExistence type="predicted"/>
<dbReference type="NCBIfam" id="NF033591">
    <property type="entry name" value="transpos_IS4_2"/>
    <property type="match status" value="1"/>
</dbReference>
<dbReference type="OrthoDB" id="6140187at2"/>
<evidence type="ECO:0000259" key="2">
    <source>
        <dbReference type="Pfam" id="PF01609"/>
    </source>
</evidence>
<dbReference type="InterPro" id="IPR047658">
    <property type="entry name" value="IS4-like_transpos"/>
</dbReference>
<gene>
    <name evidence="3" type="ORF">FU839_18680</name>
</gene>
<accession>A0A5C8LMT2</accession>
<comment type="caution">
    <text evidence="3">The sequence shown here is derived from an EMBL/GenBank/DDBJ whole genome shotgun (WGS) entry which is preliminary data.</text>
</comment>
<dbReference type="Proteomes" id="UP000321814">
    <property type="component" value="Unassembled WGS sequence"/>
</dbReference>
<reference evidence="3 4" key="1">
    <citation type="submission" date="2019-08" db="EMBL/GenBank/DDBJ databases">
        <title>Draft genome analysis of Rheinheimera tangshanensis isolated from the roots of fresh rice plants (Oryza sativa).</title>
        <authorList>
            <person name="Yu Q."/>
            <person name="Qi Y."/>
            <person name="Zhang H."/>
            <person name="Pu J."/>
        </authorList>
    </citation>
    <scope>NUCLEOTIDE SEQUENCE [LARGE SCALE GENOMIC DNA]</scope>
    <source>
        <strain evidence="3 4">JA3-B52</strain>
    </source>
</reference>
<protein>
    <submittedName>
        <fullName evidence="3">IS4 family transposase</fullName>
    </submittedName>
</protein>
<dbReference type="SUPFAM" id="SSF53098">
    <property type="entry name" value="Ribonuclease H-like"/>
    <property type="match status" value="1"/>
</dbReference>
<dbReference type="GO" id="GO:0003677">
    <property type="term" value="F:DNA binding"/>
    <property type="evidence" value="ECO:0007669"/>
    <property type="project" value="InterPro"/>
</dbReference>
<evidence type="ECO:0000256" key="1">
    <source>
        <dbReference type="SAM" id="Phobius"/>
    </source>
</evidence>
<evidence type="ECO:0000313" key="3">
    <source>
        <dbReference type="EMBL" id="TXK76889.1"/>
    </source>
</evidence>